<keyword evidence="2" id="KW-1185">Reference proteome</keyword>
<evidence type="ECO:0000313" key="1">
    <source>
        <dbReference type="EMBL" id="ODQ96127.1"/>
    </source>
</evidence>
<protein>
    <submittedName>
        <fullName evidence="1">Uncharacterized protein</fullName>
    </submittedName>
</protein>
<sequence length="174" mass="18977">MHYYFDTKEQIYDELAEQAHAFVAVCIAGAKRERGLLKQLAAFVDAARRSDASDGSVTRFIIASRLELHRNPSLRDGRSPLADAVSGFYRWMIEDAVRCGEIPDGTDAGAVADMLSAMCWGMGFFAGFVHSTNDANDIAKQLHRLLKGGLLDGAASARPLTVGVARRWAETDAE</sequence>
<dbReference type="Gene3D" id="1.10.357.10">
    <property type="entry name" value="Tetracycline Repressor, domain 2"/>
    <property type="match status" value="1"/>
</dbReference>
<name>A0A1E3S3G6_9MYCO</name>
<evidence type="ECO:0000313" key="2">
    <source>
        <dbReference type="Proteomes" id="UP000094243"/>
    </source>
</evidence>
<gene>
    <name evidence="1" type="ORF">BHQ17_02360</name>
</gene>
<dbReference type="SUPFAM" id="SSF48498">
    <property type="entry name" value="Tetracyclin repressor-like, C-terminal domain"/>
    <property type="match status" value="1"/>
</dbReference>
<proteinExistence type="predicted"/>
<reference evidence="2" key="1">
    <citation type="submission" date="2016-09" db="EMBL/GenBank/DDBJ databases">
        <authorList>
            <person name="Greninger A.L."/>
            <person name="Jerome K.R."/>
            <person name="Mcnair B."/>
            <person name="Wallis C."/>
            <person name="Fang F."/>
        </authorList>
    </citation>
    <scope>NUCLEOTIDE SEQUENCE [LARGE SCALE GENOMIC DNA]</scope>
    <source>
        <strain evidence="2">M7</strain>
    </source>
</reference>
<dbReference type="EMBL" id="MIGZ01000007">
    <property type="protein sequence ID" value="ODQ96127.1"/>
    <property type="molecule type" value="Genomic_DNA"/>
</dbReference>
<organism evidence="1 2">
    <name type="scientific">Mycolicibacterium holsaticum</name>
    <dbReference type="NCBI Taxonomy" id="152142"/>
    <lineage>
        <taxon>Bacteria</taxon>
        <taxon>Bacillati</taxon>
        <taxon>Actinomycetota</taxon>
        <taxon>Actinomycetes</taxon>
        <taxon>Mycobacteriales</taxon>
        <taxon>Mycobacteriaceae</taxon>
        <taxon>Mycolicibacterium</taxon>
    </lineage>
</organism>
<dbReference type="InterPro" id="IPR036271">
    <property type="entry name" value="Tet_transcr_reg_TetR-rel_C_sf"/>
</dbReference>
<comment type="caution">
    <text evidence="1">The sequence shown here is derived from an EMBL/GenBank/DDBJ whole genome shotgun (WGS) entry which is preliminary data.</text>
</comment>
<accession>A0A1E3S3G6</accession>
<dbReference type="AlphaFoldDB" id="A0A1E3S3G6"/>
<dbReference type="Proteomes" id="UP000094243">
    <property type="component" value="Unassembled WGS sequence"/>
</dbReference>